<keyword evidence="2" id="KW-0812">Transmembrane</keyword>
<feature type="compositionally biased region" description="Pro residues" evidence="1">
    <location>
        <begin position="45"/>
        <end position="54"/>
    </location>
</feature>
<evidence type="ECO:0000256" key="2">
    <source>
        <dbReference type="SAM" id="Phobius"/>
    </source>
</evidence>
<protein>
    <recommendedName>
        <fullName evidence="3">DUF8176 domain-containing protein</fullName>
    </recommendedName>
</protein>
<feature type="region of interest" description="Disordered" evidence="1">
    <location>
        <begin position="99"/>
        <end position="132"/>
    </location>
</feature>
<sequence length="242" mass="24931">MPTSNQSEPGTDHGWGWLDTTDPIPLTHRHEATPGNALDTATAQPPNPASPPAPETAAGWAHRMPVRAWIALAVSLIGSVMVIAGGVFTLRGGATGAPELPTATAAPPPTLTSATPSTDPTGPEECRGLTGDLVTDSAGDPATVTGVIAAFEHAYYTTRDAAAALLLTGPEAGLDPRMLAGGIASIPAGTRHCVAITLVADTAADVHLVEVHPGGQRRDYLQVINVRRDGDRMLITNIQKRG</sequence>
<feature type="region of interest" description="Disordered" evidence="1">
    <location>
        <begin position="1"/>
        <end position="58"/>
    </location>
</feature>
<accession>A0ABV2WIW6</accession>
<dbReference type="EMBL" id="JBEYBF010000001">
    <property type="protein sequence ID" value="MEU1950810.1"/>
    <property type="molecule type" value="Genomic_DNA"/>
</dbReference>
<evidence type="ECO:0000313" key="5">
    <source>
        <dbReference type="Proteomes" id="UP001550628"/>
    </source>
</evidence>
<organism evidence="4 5">
    <name type="scientific">Nocardia rhamnosiphila</name>
    <dbReference type="NCBI Taxonomy" id="426716"/>
    <lineage>
        <taxon>Bacteria</taxon>
        <taxon>Bacillati</taxon>
        <taxon>Actinomycetota</taxon>
        <taxon>Actinomycetes</taxon>
        <taxon>Mycobacteriales</taxon>
        <taxon>Nocardiaceae</taxon>
        <taxon>Nocardia</taxon>
    </lineage>
</organism>
<keyword evidence="5" id="KW-1185">Reference proteome</keyword>
<reference evidence="4 5" key="1">
    <citation type="submission" date="2024-06" db="EMBL/GenBank/DDBJ databases">
        <title>The Natural Products Discovery Center: Release of the First 8490 Sequenced Strains for Exploring Actinobacteria Biosynthetic Diversity.</title>
        <authorList>
            <person name="Kalkreuter E."/>
            <person name="Kautsar S.A."/>
            <person name="Yang D."/>
            <person name="Bader C.D."/>
            <person name="Teijaro C.N."/>
            <person name="Fluegel L."/>
            <person name="Davis C.M."/>
            <person name="Simpson J.R."/>
            <person name="Lauterbach L."/>
            <person name="Steele A.D."/>
            <person name="Gui C."/>
            <person name="Meng S."/>
            <person name="Li G."/>
            <person name="Viehrig K."/>
            <person name="Ye F."/>
            <person name="Su P."/>
            <person name="Kiefer A.F."/>
            <person name="Nichols A."/>
            <person name="Cepeda A.J."/>
            <person name="Yan W."/>
            <person name="Fan B."/>
            <person name="Jiang Y."/>
            <person name="Adhikari A."/>
            <person name="Zheng C.-J."/>
            <person name="Schuster L."/>
            <person name="Cowan T.M."/>
            <person name="Smanski M.J."/>
            <person name="Chevrette M.G."/>
            <person name="De Carvalho L.P.S."/>
            <person name="Shen B."/>
        </authorList>
    </citation>
    <scope>NUCLEOTIDE SEQUENCE [LARGE SCALE GENOMIC DNA]</scope>
    <source>
        <strain evidence="4 5">NPDC019708</strain>
    </source>
</reference>
<dbReference type="Proteomes" id="UP001550628">
    <property type="component" value="Unassembled WGS sequence"/>
</dbReference>
<feature type="compositionally biased region" description="Low complexity" evidence="1">
    <location>
        <begin position="99"/>
        <end position="121"/>
    </location>
</feature>
<feature type="domain" description="DUF8176" evidence="3">
    <location>
        <begin position="133"/>
        <end position="239"/>
    </location>
</feature>
<proteinExistence type="predicted"/>
<gene>
    <name evidence="4" type="ORF">ABZ510_03030</name>
</gene>
<dbReference type="RefSeq" id="WP_356954226.1">
    <property type="nucleotide sequence ID" value="NZ_JBEYBD010000002.1"/>
</dbReference>
<name>A0ABV2WIW6_9NOCA</name>
<dbReference type="Pfam" id="PF26527">
    <property type="entry name" value="DUF8176"/>
    <property type="match status" value="1"/>
</dbReference>
<evidence type="ECO:0000256" key="1">
    <source>
        <dbReference type="SAM" id="MobiDB-lite"/>
    </source>
</evidence>
<keyword evidence="2" id="KW-0472">Membrane</keyword>
<dbReference type="InterPro" id="IPR058489">
    <property type="entry name" value="DUF8176"/>
</dbReference>
<evidence type="ECO:0000259" key="3">
    <source>
        <dbReference type="Pfam" id="PF26527"/>
    </source>
</evidence>
<feature type="transmembrane region" description="Helical" evidence="2">
    <location>
        <begin position="68"/>
        <end position="90"/>
    </location>
</feature>
<evidence type="ECO:0000313" key="4">
    <source>
        <dbReference type="EMBL" id="MEU1950810.1"/>
    </source>
</evidence>
<comment type="caution">
    <text evidence="4">The sequence shown here is derived from an EMBL/GenBank/DDBJ whole genome shotgun (WGS) entry which is preliminary data.</text>
</comment>
<keyword evidence="2" id="KW-1133">Transmembrane helix</keyword>